<dbReference type="InterPro" id="IPR029063">
    <property type="entry name" value="SAM-dependent_MTases_sf"/>
</dbReference>
<dbReference type="AlphaFoldDB" id="A0A378NI41"/>
<evidence type="ECO:0000313" key="4">
    <source>
        <dbReference type="EMBL" id="TRB35525.1"/>
    </source>
</evidence>
<name>A0A378NI41_MANHA</name>
<accession>A0A378NI41</accession>
<keyword evidence="3" id="KW-0489">Methyltransferase</keyword>
<dbReference type="GO" id="GO:0003677">
    <property type="term" value="F:DNA binding"/>
    <property type="evidence" value="ECO:0007669"/>
    <property type="project" value="InterPro"/>
</dbReference>
<dbReference type="Gene3D" id="3.40.50.150">
    <property type="entry name" value="Vaccinia Virus protein VP39"/>
    <property type="match status" value="1"/>
</dbReference>
<feature type="domain" description="DNA methylase adenine-specific" evidence="2">
    <location>
        <begin position="81"/>
        <end position="211"/>
    </location>
</feature>
<evidence type="ECO:0000313" key="3">
    <source>
        <dbReference type="EMBL" id="STY67446.1"/>
    </source>
</evidence>
<dbReference type="SUPFAM" id="SSF53335">
    <property type="entry name" value="S-adenosyl-L-methionine-dependent methyltransferases"/>
    <property type="match status" value="1"/>
</dbReference>
<proteinExistence type="inferred from homology"/>
<evidence type="ECO:0000313" key="8">
    <source>
        <dbReference type="Proteomes" id="UP000318394"/>
    </source>
</evidence>
<dbReference type="InterPro" id="IPR003356">
    <property type="entry name" value="DNA_methylase_A-5"/>
</dbReference>
<dbReference type="EMBL" id="UGPL01000006">
    <property type="protein sequence ID" value="STY67446.1"/>
    <property type="molecule type" value="Genomic_DNA"/>
</dbReference>
<gene>
    <name evidence="5" type="ORF">FEA53_11070</name>
    <name evidence="4" type="ORF">FEB89_11015</name>
    <name evidence="3" type="ORF">NCTC9380_02804</name>
</gene>
<protein>
    <submittedName>
        <fullName evidence="4">SAM-dependent methyltransferase</fullName>
    </submittedName>
    <submittedName>
        <fullName evidence="3">Type I restriction-modification system methyltransferase subunit</fullName>
    </submittedName>
</protein>
<organism evidence="3 6">
    <name type="scientific">Mannheimia haemolytica</name>
    <name type="common">Pasteurella haemolytica</name>
    <dbReference type="NCBI Taxonomy" id="75985"/>
    <lineage>
        <taxon>Bacteria</taxon>
        <taxon>Pseudomonadati</taxon>
        <taxon>Pseudomonadota</taxon>
        <taxon>Gammaproteobacteria</taxon>
        <taxon>Pasteurellales</taxon>
        <taxon>Pasteurellaceae</taxon>
        <taxon>Mannheimia</taxon>
    </lineage>
</organism>
<dbReference type="Proteomes" id="UP000254031">
    <property type="component" value="Unassembled WGS sequence"/>
</dbReference>
<evidence type="ECO:0000259" key="2">
    <source>
        <dbReference type="Pfam" id="PF02384"/>
    </source>
</evidence>
<dbReference type="Proteomes" id="UP000318394">
    <property type="component" value="Unassembled WGS sequence"/>
</dbReference>
<evidence type="ECO:0000313" key="6">
    <source>
        <dbReference type="Proteomes" id="UP000254031"/>
    </source>
</evidence>
<reference evidence="7 8" key="2">
    <citation type="journal article" date="2019" name="Vet. Microbiol.">
        <title>Genetic characterization of susceptible and multi-drug resistant Mannheimia haemolytica isolated from high-risk stocker calves prior to and after antimicrobial metaphylaxis.</title>
        <authorList>
            <person name="Snyder E.R."/>
            <person name="Alvarez-Narvaez S."/>
            <person name="Credille B.C."/>
        </authorList>
    </citation>
    <scope>NUCLEOTIDE SEQUENCE [LARGE SCALE GENOMIC DNA]</scope>
    <source>
        <strain evidence="5 7">UGA-R5-128-1</strain>
        <strain evidence="4 8">UGA-R7-163-1</strain>
    </source>
</reference>
<dbReference type="Pfam" id="PF02384">
    <property type="entry name" value="N6_Mtase"/>
    <property type="match status" value="1"/>
</dbReference>
<evidence type="ECO:0000256" key="1">
    <source>
        <dbReference type="ARBA" id="ARBA00006594"/>
    </source>
</evidence>
<comment type="similarity">
    <text evidence="1">Belongs to the N(4)/N(6)-methyltransferase family.</text>
</comment>
<reference evidence="3 6" key="1">
    <citation type="submission" date="2018-06" db="EMBL/GenBank/DDBJ databases">
        <authorList>
            <consortium name="Pathogen Informatics"/>
            <person name="Doyle S."/>
        </authorList>
    </citation>
    <scope>NUCLEOTIDE SEQUENCE [LARGE SCALE GENOMIC DNA]</scope>
    <source>
        <strain evidence="3 6">NCTC9380</strain>
    </source>
</reference>
<evidence type="ECO:0000313" key="5">
    <source>
        <dbReference type="EMBL" id="TRB73026.1"/>
    </source>
</evidence>
<dbReference type="EMBL" id="VAJB01000029">
    <property type="protein sequence ID" value="TRB73026.1"/>
    <property type="molecule type" value="Genomic_DNA"/>
</dbReference>
<keyword evidence="8" id="KW-1185">Reference proteome</keyword>
<evidence type="ECO:0000313" key="7">
    <source>
        <dbReference type="Proteomes" id="UP000315164"/>
    </source>
</evidence>
<dbReference type="EMBL" id="VAJI01000029">
    <property type="protein sequence ID" value="TRB35525.1"/>
    <property type="molecule type" value="Genomic_DNA"/>
</dbReference>
<dbReference type="OrthoDB" id="3034603at2"/>
<sequence>MQFQEHNNRKKADKFAEYITGEALRRYVAEKVKQYARNNVSVFDGAAGSGQLEQFVRPTSFTAVEVQSESCDVLRHNFPTAQIYNQSFFLYPNGEPCDCVIMNPPFSLKFKDLSQAEQAQIQSEFPWKKSGVVDDIFVLKGLANSHQWGFFILFPGVGYRQTEKRFREEVGNQLVELNRIQNAFEDTPIEVLFLVVDKTKTTDDCSRELIDCAGGQIQQICADKWKIRPDHWESIQPPPPPQEEIKPLELEAFAREQAIERIVGEVRLSKLIAEFFEPELRRTFNAFIDDICVAVQAEKIV</sequence>
<dbReference type="RefSeq" id="WP_061888667.1">
    <property type="nucleotide sequence ID" value="NZ_CP017484.1"/>
</dbReference>
<keyword evidence="3" id="KW-0808">Transferase</keyword>
<dbReference type="GO" id="GO:0032259">
    <property type="term" value="P:methylation"/>
    <property type="evidence" value="ECO:0007669"/>
    <property type="project" value="UniProtKB-KW"/>
</dbReference>
<dbReference type="Proteomes" id="UP000315164">
    <property type="component" value="Unassembled WGS sequence"/>
</dbReference>
<dbReference type="GO" id="GO:0008170">
    <property type="term" value="F:N-methyltransferase activity"/>
    <property type="evidence" value="ECO:0007669"/>
    <property type="project" value="InterPro"/>
</dbReference>